<dbReference type="InterPro" id="IPR050786">
    <property type="entry name" value="EFG1_rRNA-proc"/>
</dbReference>
<gene>
    <name evidence="10" type="ORF">DOTSEDRAFT_85374</name>
</gene>
<comment type="subcellular location">
    <subcellularLocation>
        <location evidence="2">Nucleus</location>
        <location evidence="2">Nucleolus</location>
    </subcellularLocation>
</comment>
<evidence type="ECO:0000256" key="6">
    <source>
        <dbReference type="ARBA" id="ARBA00022552"/>
    </source>
</evidence>
<evidence type="ECO:0000256" key="5">
    <source>
        <dbReference type="ARBA" id="ARBA00019827"/>
    </source>
</evidence>
<keyword evidence="8" id="KW-0539">Nucleus</keyword>
<reference evidence="11" key="1">
    <citation type="journal article" date="2012" name="PLoS Genet.">
        <title>The genomes of the fungal plant pathogens Cladosporium fulvum and Dothistroma septosporum reveal adaptation to different hosts and lifestyles but also signatures of common ancestry.</title>
        <authorList>
            <person name="de Wit P.J.G.M."/>
            <person name="van der Burgt A."/>
            <person name="Oekmen B."/>
            <person name="Stergiopoulos I."/>
            <person name="Abd-Elsalam K.A."/>
            <person name="Aerts A.L."/>
            <person name="Bahkali A.H."/>
            <person name="Beenen H.G."/>
            <person name="Chettri P."/>
            <person name="Cox M.P."/>
            <person name="Datema E."/>
            <person name="de Vries R.P."/>
            <person name="Dhillon B."/>
            <person name="Ganley A.R."/>
            <person name="Griffiths S.A."/>
            <person name="Guo Y."/>
            <person name="Hamelin R.C."/>
            <person name="Henrissat B."/>
            <person name="Kabir M.S."/>
            <person name="Jashni M.K."/>
            <person name="Kema G."/>
            <person name="Klaubauf S."/>
            <person name="Lapidus A."/>
            <person name="Levasseur A."/>
            <person name="Lindquist E."/>
            <person name="Mehrabi R."/>
            <person name="Ohm R.A."/>
            <person name="Owen T.J."/>
            <person name="Salamov A."/>
            <person name="Schwelm A."/>
            <person name="Schijlen E."/>
            <person name="Sun H."/>
            <person name="van den Burg H.A."/>
            <person name="van Ham R.C.H.J."/>
            <person name="Zhang S."/>
            <person name="Goodwin S.B."/>
            <person name="Grigoriev I.V."/>
            <person name="Collemare J."/>
            <person name="Bradshaw R.E."/>
        </authorList>
    </citation>
    <scope>NUCLEOTIDE SEQUENCE [LARGE SCALE GENOMIC DNA]</scope>
    <source>
        <strain evidence="11">NZE10 / CBS 128990</strain>
    </source>
</reference>
<feature type="region of interest" description="Disordered" evidence="9">
    <location>
        <begin position="172"/>
        <end position="267"/>
    </location>
</feature>
<evidence type="ECO:0000256" key="9">
    <source>
        <dbReference type="SAM" id="MobiDB-lite"/>
    </source>
</evidence>
<keyword evidence="11" id="KW-1185">Reference proteome</keyword>
<proteinExistence type="inferred from homology"/>
<dbReference type="Proteomes" id="UP000016933">
    <property type="component" value="Unassembled WGS sequence"/>
</dbReference>
<dbReference type="PANTHER" id="PTHR33911">
    <property type="entry name" value="RRNA-PROCESSING PROTEIN EFG1"/>
    <property type="match status" value="1"/>
</dbReference>
<organism evidence="10 11">
    <name type="scientific">Dothistroma septosporum (strain NZE10 / CBS 128990)</name>
    <name type="common">Red band needle blight fungus</name>
    <name type="synonym">Mycosphaerella pini</name>
    <dbReference type="NCBI Taxonomy" id="675120"/>
    <lineage>
        <taxon>Eukaryota</taxon>
        <taxon>Fungi</taxon>
        <taxon>Dikarya</taxon>
        <taxon>Ascomycota</taxon>
        <taxon>Pezizomycotina</taxon>
        <taxon>Dothideomycetes</taxon>
        <taxon>Dothideomycetidae</taxon>
        <taxon>Mycosphaerellales</taxon>
        <taxon>Mycosphaerellaceae</taxon>
        <taxon>Dothistroma</taxon>
    </lineage>
</organism>
<evidence type="ECO:0000256" key="3">
    <source>
        <dbReference type="ARBA" id="ARBA00006916"/>
    </source>
</evidence>
<evidence type="ECO:0000256" key="2">
    <source>
        <dbReference type="ARBA" id="ARBA00004604"/>
    </source>
</evidence>
<protein>
    <recommendedName>
        <fullName evidence="4">rRNA-processing protein EFG1</fullName>
    </recommendedName>
    <alternativeName>
        <fullName evidence="5">rRNA-processing protein efg1</fullName>
    </alternativeName>
</protein>
<sequence length="267" mass="30844">MATKRGAPDSNNDSRDSYLRRKRHKPNAFQPKDPENHGKNSYKKAHTVNDLKKTVRNISRLLERELPANIRVEKERALQTAQHDLAMAGKAKKRSEMIGKYHKIRFFERQKAERRLKKARKGIKEATADGKGREEMEGLRKRVEECEVDVNYAMYAPLEWEYVSLFPRRKKEGEEDGDQDKGEGVERQGNGDMWKRVKRCMEEGTLGDLREGRLEGGGEDEVKELMRSVKKVRKDKKKDSRAEGQKAVMEEKDEDESGDESGGGFFE</sequence>
<evidence type="ECO:0000256" key="1">
    <source>
        <dbReference type="ARBA" id="ARBA00002773"/>
    </source>
</evidence>
<evidence type="ECO:0000313" key="11">
    <source>
        <dbReference type="Proteomes" id="UP000016933"/>
    </source>
</evidence>
<keyword evidence="7" id="KW-0175">Coiled coil</keyword>
<dbReference type="GO" id="GO:0005730">
    <property type="term" value="C:nucleolus"/>
    <property type="evidence" value="ECO:0007669"/>
    <property type="project" value="UniProtKB-SubCell"/>
</dbReference>
<dbReference type="AlphaFoldDB" id="N1Q551"/>
<evidence type="ECO:0000256" key="7">
    <source>
        <dbReference type="ARBA" id="ARBA00023054"/>
    </source>
</evidence>
<evidence type="ECO:0000256" key="4">
    <source>
        <dbReference type="ARBA" id="ARBA00018689"/>
    </source>
</evidence>
<dbReference type="GO" id="GO:0030688">
    <property type="term" value="C:preribosome, small subunit precursor"/>
    <property type="evidence" value="ECO:0007669"/>
    <property type="project" value="TreeGrafter"/>
</dbReference>
<dbReference type="GO" id="GO:0000462">
    <property type="term" value="P:maturation of SSU-rRNA from tricistronic rRNA transcript (SSU-rRNA, 5.8S rRNA, LSU-rRNA)"/>
    <property type="evidence" value="ECO:0007669"/>
    <property type="project" value="TreeGrafter"/>
</dbReference>
<reference evidence="10 11" key="2">
    <citation type="journal article" date="2012" name="PLoS Pathog.">
        <title>Diverse lifestyles and strategies of plant pathogenesis encoded in the genomes of eighteen Dothideomycetes fungi.</title>
        <authorList>
            <person name="Ohm R.A."/>
            <person name="Feau N."/>
            <person name="Henrissat B."/>
            <person name="Schoch C.L."/>
            <person name="Horwitz B.A."/>
            <person name="Barry K.W."/>
            <person name="Condon B.J."/>
            <person name="Copeland A.C."/>
            <person name="Dhillon B."/>
            <person name="Glaser F."/>
            <person name="Hesse C.N."/>
            <person name="Kosti I."/>
            <person name="LaButti K."/>
            <person name="Lindquist E.A."/>
            <person name="Lucas S."/>
            <person name="Salamov A.A."/>
            <person name="Bradshaw R.E."/>
            <person name="Ciuffetti L."/>
            <person name="Hamelin R.C."/>
            <person name="Kema G.H.J."/>
            <person name="Lawrence C."/>
            <person name="Scott J.A."/>
            <person name="Spatafora J.W."/>
            <person name="Turgeon B.G."/>
            <person name="de Wit P.J.G.M."/>
            <person name="Zhong S."/>
            <person name="Goodwin S.B."/>
            <person name="Grigoriev I.V."/>
        </authorList>
    </citation>
    <scope>NUCLEOTIDE SEQUENCE [LARGE SCALE GENOMIC DNA]</scope>
    <source>
        <strain evidence="11">NZE10 / CBS 128990</strain>
    </source>
</reference>
<evidence type="ECO:0000256" key="8">
    <source>
        <dbReference type="ARBA" id="ARBA00023242"/>
    </source>
</evidence>
<name>N1Q551_DOTSN</name>
<feature type="compositionally biased region" description="Basic and acidic residues" evidence="9">
    <location>
        <begin position="237"/>
        <end position="250"/>
    </location>
</feature>
<keyword evidence="6" id="KW-0698">rRNA processing</keyword>
<comment type="similarity">
    <text evidence="3">Belongs to the EFG1 family.</text>
</comment>
<comment type="function">
    <text evidence="1">Involved in rRNA processing.</text>
</comment>
<feature type="compositionally biased region" description="Basic and acidic residues" evidence="9">
    <location>
        <begin position="193"/>
        <end position="216"/>
    </location>
</feature>
<accession>N1Q551</accession>
<dbReference type="Pfam" id="PF10153">
    <property type="entry name" value="Efg1"/>
    <property type="match status" value="1"/>
</dbReference>
<feature type="region of interest" description="Disordered" evidence="9">
    <location>
        <begin position="1"/>
        <end position="48"/>
    </location>
</feature>
<dbReference type="EMBL" id="KB446535">
    <property type="protein sequence ID" value="EME50150.1"/>
    <property type="molecule type" value="Genomic_DNA"/>
</dbReference>
<dbReference type="eggNOG" id="KOG4484">
    <property type="taxonomic scope" value="Eukaryota"/>
</dbReference>
<dbReference type="HOGENOM" id="CLU_066912_0_0_1"/>
<dbReference type="PANTHER" id="PTHR33911:SF1">
    <property type="entry name" value="RRNA-PROCESSING PROTEIN EFG1"/>
    <property type="match status" value="1"/>
</dbReference>
<dbReference type="OMA" id="KCMEEGT"/>
<dbReference type="STRING" id="675120.N1Q551"/>
<dbReference type="InterPro" id="IPR019310">
    <property type="entry name" value="Efg1"/>
</dbReference>
<evidence type="ECO:0000313" key="10">
    <source>
        <dbReference type="EMBL" id="EME50150.1"/>
    </source>
</evidence>